<dbReference type="AlphaFoldDB" id="A0A0G3XJZ0"/>
<sequence>MRQLHFLFLLALLLVSHGGLPGSIPHLDAAHAHEAASAHHAHEHNSADVIEVETDADSLASEDIVPHPASHSHSSIAMPDQTEFAGNAPAPRTLLRPGETPPLIGFSPAPLTQPPSA</sequence>
<reference evidence="3 4" key="1">
    <citation type="submission" date="2015-06" db="EMBL/GenBank/DDBJ databases">
        <authorList>
            <person name="Zeng Y."/>
            <person name="Huang Y."/>
        </authorList>
    </citation>
    <scope>NUCLEOTIDE SEQUENCE [LARGE SCALE GENOMIC DNA]</scope>
    <source>
        <strain evidence="3 4">PQ-2</strain>
    </source>
</reference>
<proteinExistence type="predicted"/>
<gene>
    <name evidence="3" type="ORF">AB433_14665</name>
</gene>
<feature type="chain" id="PRO_5002562914" description="Cobalt transporter" evidence="2">
    <location>
        <begin position="22"/>
        <end position="117"/>
    </location>
</feature>
<organism evidence="3 4">
    <name type="scientific">Croceicoccus naphthovorans</name>
    <dbReference type="NCBI Taxonomy" id="1348774"/>
    <lineage>
        <taxon>Bacteria</taxon>
        <taxon>Pseudomonadati</taxon>
        <taxon>Pseudomonadota</taxon>
        <taxon>Alphaproteobacteria</taxon>
        <taxon>Sphingomonadales</taxon>
        <taxon>Erythrobacteraceae</taxon>
        <taxon>Croceicoccus</taxon>
    </lineage>
</organism>
<feature type="region of interest" description="Disordered" evidence="1">
    <location>
        <begin position="35"/>
        <end position="117"/>
    </location>
</feature>
<dbReference type="Proteomes" id="UP000035287">
    <property type="component" value="Chromosome"/>
</dbReference>
<keyword evidence="2" id="KW-0732">Signal</keyword>
<dbReference type="KEGG" id="cna:AB433_14665"/>
<dbReference type="STRING" id="1348774.AB433_14665"/>
<evidence type="ECO:0000313" key="3">
    <source>
        <dbReference type="EMBL" id="AKM10926.1"/>
    </source>
</evidence>
<feature type="signal peptide" evidence="2">
    <location>
        <begin position="1"/>
        <end position="21"/>
    </location>
</feature>
<keyword evidence="4" id="KW-1185">Reference proteome</keyword>
<evidence type="ECO:0000256" key="2">
    <source>
        <dbReference type="SAM" id="SignalP"/>
    </source>
</evidence>
<name>A0A0G3XJZ0_9SPHN</name>
<dbReference type="EMBL" id="CP011770">
    <property type="protein sequence ID" value="AKM10926.1"/>
    <property type="molecule type" value="Genomic_DNA"/>
</dbReference>
<protein>
    <recommendedName>
        <fullName evidence="5">Cobalt transporter</fullName>
    </recommendedName>
</protein>
<evidence type="ECO:0000256" key="1">
    <source>
        <dbReference type="SAM" id="MobiDB-lite"/>
    </source>
</evidence>
<evidence type="ECO:0000313" key="4">
    <source>
        <dbReference type="Proteomes" id="UP000035287"/>
    </source>
</evidence>
<accession>A0A0G3XJZ0</accession>
<evidence type="ECO:0008006" key="5">
    <source>
        <dbReference type="Google" id="ProtNLM"/>
    </source>
</evidence>
<dbReference type="PATRIC" id="fig|1348774.3.peg.3085"/>